<dbReference type="InterPro" id="IPR036271">
    <property type="entry name" value="Tet_transcr_reg_TetR-rel_C_sf"/>
</dbReference>
<gene>
    <name evidence="6" type="ORF">BHQ18_08540</name>
</gene>
<organism evidence="6 7">
    <name type="scientific">Mycolicibacterium flavescens</name>
    <name type="common">Mycobacterium flavescens</name>
    <dbReference type="NCBI Taxonomy" id="1776"/>
    <lineage>
        <taxon>Bacteria</taxon>
        <taxon>Bacillati</taxon>
        <taxon>Actinomycetota</taxon>
        <taxon>Actinomycetes</taxon>
        <taxon>Mycobacteriales</taxon>
        <taxon>Mycobacteriaceae</taxon>
        <taxon>Mycolicibacterium</taxon>
    </lineage>
</organism>
<dbReference type="Pfam" id="PF16925">
    <property type="entry name" value="TetR_C_13"/>
    <property type="match status" value="1"/>
</dbReference>
<dbReference type="InterPro" id="IPR011075">
    <property type="entry name" value="TetR_C"/>
</dbReference>
<comment type="caution">
    <text evidence="6">The sequence shown here is derived from an EMBL/GenBank/DDBJ whole genome shotgun (WGS) entry which is preliminary data.</text>
</comment>
<dbReference type="GO" id="GO:0003677">
    <property type="term" value="F:DNA binding"/>
    <property type="evidence" value="ECO:0007669"/>
    <property type="project" value="UniProtKB-UniRule"/>
</dbReference>
<dbReference type="PRINTS" id="PR00455">
    <property type="entry name" value="HTHTETR"/>
</dbReference>
<dbReference type="STRING" id="1776.BHQ18_08540"/>
<evidence type="ECO:0000259" key="5">
    <source>
        <dbReference type="PROSITE" id="PS50977"/>
    </source>
</evidence>
<dbReference type="Proteomes" id="UP000094053">
    <property type="component" value="Unassembled WGS sequence"/>
</dbReference>
<keyword evidence="7" id="KW-1185">Reference proteome</keyword>
<sequence length="199" mass="21490">MLADVTAQTPARGGGRGARERLAATAAKLFYRNGIHATGVEAVIRHAKVSKRTLYQHFSSKTELVENYLRTLDESGTPMERLLERTDLAPRERLLAMFDASPVERFRGCPFHNAAVESAGTWPTVDELIRAHKRRFAERLVALAAEAGAADPYALGHQLLVLFEGAAALATTLNDTAALLHARSAAAHLIDGATVRAPA</sequence>
<evidence type="ECO:0000256" key="4">
    <source>
        <dbReference type="PROSITE-ProRule" id="PRU00335"/>
    </source>
</evidence>
<dbReference type="EMBL" id="MIHA01000005">
    <property type="protein sequence ID" value="ODQ90940.1"/>
    <property type="molecule type" value="Genomic_DNA"/>
</dbReference>
<evidence type="ECO:0000256" key="2">
    <source>
        <dbReference type="ARBA" id="ARBA00023125"/>
    </source>
</evidence>
<dbReference type="SUPFAM" id="SSF48498">
    <property type="entry name" value="Tetracyclin repressor-like, C-terminal domain"/>
    <property type="match status" value="1"/>
</dbReference>
<dbReference type="Gene3D" id="1.10.357.10">
    <property type="entry name" value="Tetracycline Repressor, domain 2"/>
    <property type="match status" value="1"/>
</dbReference>
<dbReference type="PROSITE" id="PS50977">
    <property type="entry name" value="HTH_TETR_2"/>
    <property type="match status" value="1"/>
</dbReference>
<evidence type="ECO:0000313" key="7">
    <source>
        <dbReference type="Proteomes" id="UP000094053"/>
    </source>
</evidence>
<evidence type="ECO:0000256" key="1">
    <source>
        <dbReference type="ARBA" id="ARBA00023015"/>
    </source>
</evidence>
<dbReference type="InterPro" id="IPR001647">
    <property type="entry name" value="HTH_TetR"/>
</dbReference>
<name>A0A1E3RM83_MYCFV</name>
<reference evidence="7" key="1">
    <citation type="submission" date="2016-09" db="EMBL/GenBank/DDBJ databases">
        <authorList>
            <person name="Greninger A.L."/>
            <person name="Jerome K.R."/>
            <person name="Mcnair B."/>
            <person name="Wallis C."/>
            <person name="Fang F."/>
        </authorList>
    </citation>
    <scope>NUCLEOTIDE SEQUENCE [LARGE SCALE GENOMIC DNA]</scope>
    <source>
        <strain evidence="7">M6</strain>
    </source>
</reference>
<keyword evidence="2 4" id="KW-0238">DNA-binding</keyword>
<dbReference type="AlphaFoldDB" id="A0A1E3RM83"/>
<proteinExistence type="predicted"/>
<keyword evidence="1" id="KW-0805">Transcription regulation</keyword>
<dbReference type="OrthoDB" id="4214267at2"/>
<accession>A0A1E3RM83</accession>
<evidence type="ECO:0000313" key="6">
    <source>
        <dbReference type="EMBL" id="ODQ90940.1"/>
    </source>
</evidence>
<evidence type="ECO:0000256" key="3">
    <source>
        <dbReference type="ARBA" id="ARBA00023163"/>
    </source>
</evidence>
<dbReference type="InterPro" id="IPR009057">
    <property type="entry name" value="Homeodomain-like_sf"/>
</dbReference>
<dbReference type="PANTHER" id="PTHR47506:SF1">
    <property type="entry name" value="HTH-TYPE TRANSCRIPTIONAL REGULATOR YJDC"/>
    <property type="match status" value="1"/>
</dbReference>
<dbReference type="Pfam" id="PF00440">
    <property type="entry name" value="TetR_N"/>
    <property type="match status" value="1"/>
</dbReference>
<feature type="DNA-binding region" description="H-T-H motif" evidence="4">
    <location>
        <begin position="39"/>
        <end position="58"/>
    </location>
</feature>
<keyword evidence="3" id="KW-0804">Transcription</keyword>
<dbReference type="RefSeq" id="WP_069413330.1">
    <property type="nucleotide sequence ID" value="NZ_JACKUL010000026.1"/>
</dbReference>
<dbReference type="PANTHER" id="PTHR47506">
    <property type="entry name" value="TRANSCRIPTIONAL REGULATORY PROTEIN"/>
    <property type="match status" value="1"/>
</dbReference>
<feature type="domain" description="HTH tetR-type" evidence="5">
    <location>
        <begin position="16"/>
        <end position="76"/>
    </location>
</feature>
<protein>
    <submittedName>
        <fullName evidence="6">TetR family transcriptional regulator</fullName>
    </submittedName>
</protein>
<dbReference type="SUPFAM" id="SSF46689">
    <property type="entry name" value="Homeodomain-like"/>
    <property type="match status" value="1"/>
</dbReference>